<dbReference type="Proteomes" id="UP000002640">
    <property type="component" value="Unassembled WGS sequence"/>
</dbReference>
<evidence type="ECO:0000313" key="3">
    <source>
        <dbReference type="Proteomes" id="UP000002640"/>
    </source>
</evidence>
<gene>
    <name evidence="2" type="ORF">PHYSODRAFT_470540</name>
</gene>
<dbReference type="SMR" id="G4YFV3"/>
<feature type="coiled-coil region" evidence="1">
    <location>
        <begin position="54"/>
        <end position="115"/>
    </location>
</feature>
<evidence type="ECO:0000313" key="2">
    <source>
        <dbReference type="EMBL" id="EGZ27679.1"/>
    </source>
</evidence>
<dbReference type="KEGG" id="psoj:PHYSODRAFT_470540"/>
<keyword evidence="1" id="KW-0175">Coiled coil</keyword>
<sequence>MDSALYPPNMQQLSDGIVRRVVQRNQPQSLDLFAVAASGSSSMHQVDDTRHLPMNEAEMKRVAAEIELRRQRNRMHQAKHKMKQQKMVLDLEIGINQLRDEIQQLKLRKEVISAGVATDTTVWSVAAEYFRLFRNGFKGPMLTLQPAASDPSLGALQPRESFAQRDFFIATMAEDVAGDTGFGVERLLENWRQLSTYHEDMEIELVRLDLGSDDGLVATVRSATTLSERALRHGFPHLFNSGQWTDIGRRLLGKRLVMDGAVNFVWSEEKGRVVSLQYSADMLTPMLQLLGNLEDVARVFAGANITPDSRLARNVEL</sequence>
<accession>G4YFV3</accession>
<keyword evidence="3" id="KW-1185">Reference proteome</keyword>
<evidence type="ECO:0008006" key="4">
    <source>
        <dbReference type="Google" id="ProtNLM"/>
    </source>
</evidence>
<dbReference type="GeneID" id="20653969"/>
<dbReference type="CDD" id="cd14686">
    <property type="entry name" value="bZIP"/>
    <property type="match status" value="1"/>
</dbReference>
<dbReference type="OMA" id="STYHEDM"/>
<evidence type="ECO:0000256" key="1">
    <source>
        <dbReference type="SAM" id="Coils"/>
    </source>
</evidence>
<protein>
    <recommendedName>
        <fullName evidence="4">BZIP domain-containing protein</fullName>
    </recommendedName>
</protein>
<name>G4YFV3_PHYSP</name>
<reference evidence="2 3" key="1">
    <citation type="journal article" date="2006" name="Science">
        <title>Phytophthora genome sequences uncover evolutionary origins and mechanisms of pathogenesis.</title>
        <authorList>
            <person name="Tyler B.M."/>
            <person name="Tripathy S."/>
            <person name="Zhang X."/>
            <person name="Dehal P."/>
            <person name="Jiang R.H."/>
            <person name="Aerts A."/>
            <person name="Arredondo F.D."/>
            <person name="Baxter L."/>
            <person name="Bensasson D."/>
            <person name="Beynon J.L."/>
            <person name="Chapman J."/>
            <person name="Damasceno C.M."/>
            <person name="Dorrance A.E."/>
            <person name="Dou D."/>
            <person name="Dickerman A.W."/>
            <person name="Dubchak I.L."/>
            <person name="Garbelotto M."/>
            <person name="Gijzen M."/>
            <person name="Gordon S.G."/>
            <person name="Govers F."/>
            <person name="Grunwald N.J."/>
            <person name="Huang W."/>
            <person name="Ivors K.L."/>
            <person name="Jones R.W."/>
            <person name="Kamoun S."/>
            <person name="Krampis K."/>
            <person name="Lamour K.H."/>
            <person name="Lee M.K."/>
            <person name="McDonald W.H."/>
            <person name="Medina M."/>
            <person name="Meijer H.J."/>
            <person name="Nordberg E.K."/>
            <person name="Maclean D.J."/>
            <person name="Ospina-Giraldo M.D."/>
            <person name="Morris P.F."/>
            <person name="Phuntumart V."/>
            <person name="Putnam N.H."/>
            <person name="Rash S."/>
            <person name="Rose J.K."/>
            <person name="Sakihama Y."/>
            <person name="Salamov A.A."/>
            <person name="Savidor A."/>
            <person name="Scheuring C.F."/>
            <person name="Smith B.M."/>
            <person name="Sobral B.W."/>
            <person name="Terry A."/>
            <person name="Torto-Alalibo T.A."/>
            <person name="Win J."/>
            <person name="Xu Z."/>
            <person name="Zhang H."/>
            <person name="Grigoriev I.V."/>
            <person name="Rokhsar D.S."/>
            <person name="Boore J.L."/>
        </authorList>
    </citation>
    <scope>NUCLEOTIDE SEQUENCE [LARGE SCALE GENOMIC DNA]</scope>
    <source>
        <strain evidence="2 3">P6497</strain>
    </source>
</reference>
<dbReference type="EMBL" id="JH159151">
    <property type="protein sequence ID" value="EGZ27679.1"/>
    <property type="molecule type" value="Genomic_DNA"/>
</dbReference>
<dbReference type="AlphaFoldDB" id="G4YFV3"/>
<proteinExistence type="predicted"/>
<organism evidence="2 3">
    <name type="scientific">Phytophthora sojae (strain P6497)</name>
    <name type="common">Soybean stem and root rot agent</name>
    <name type="synonym">Phytophthora megasperma f. sp. glycines</name>
    <dbReference type="NCBI Taxonomy" id="1094619"/>
    <lineage>
        <taxon>Eukaryota</taxon>
        <taxon>Sar</taxon>
        <taxon>Stramenopiles</taxon>
        <taxon>Oomycota</taxon>
        <taxon>Peronosporomycetes</taxon>
        <taxon>Peronosporales</taxon>
        <taxon>Peronosporaceae</taxon>
        <taxon>Phytophthora</taxon>
    </lineage>
</organism>
<dbReference type="RefSeq" id="XP_009514954.1">
    <property type="nucleotide sequence ID" value="XM_009516659.1"/>
</dbReference>
<dbReference type="InParanoid" id="G4YFV3"/>